<comment type="caution">
    <text evidence="1">The sequence shown here is derived from an EMBL/GenBank/DDBJ whole genome shotgun (WGS) entry which is preliminary data.</text>
</comment>
<dbReference type="EMBL" id="JADNRY010000148">
    <property type="protein sequence ID" value="KAF9063377.1"/>
    <property type="molecule type" value="Genomic_DNA"/>
</dbReference>
<evidence type="ECO:0000313" key="2">
    <source>
        <dbReference type="Proteomes" id="UP000772434"/>
    </source>
</evidence>
<feature type="non-terminal residue" evidence="1">
    <location>
        <position position="1"/>
    </location>
</feature>
<gene>
    <name evidence="1" type="ORF">BDP27DRAFT_1232262</name>
</gene>
<evidence type="ECO:0000313" key="1">
    <source>
        <dbReference type="EMBL" id="KAF9063377.1"/>
    </source>
</evidence>
<accession>A0A9P5U2C3</accession>
<protein>
    <submittedName>
        <fullName evidence="1">Uncharacterized protein</fullName>
    </submittedName>
</protein>
<dbReference type="AlphaFoldDB" id="A0A9P5U2C3"/>
<dbReference type="Proteomes" id="UP000772434">
    <property type="component" value="Unassembled WGS sequence"/>
</dbReference>
<name>A0A9P5U2C3_9AGAR</name>
<organism evidence="1 2">
    <name type="scientific">Rhodocollybia butyracea</name>
    <dbReference type="NCBI Taxonomy" id="206335"/>
    <lineage>
        <taxon>Eukaryota</taxon>
        <taxon>Fungi</taxon>
        <taxon>Dikarya</taxon>
        <taxon>Basidiomycota</taxon>
        <taxon>Agaricomycotina</taxon>
        <taxon>Agaricomycetes</taxon>
        <taxon>Agaricomycetidae</taxon>
        <taxon>Agaricales</taxon>
        <taxon>Marasmiineae</taxon>
        <taxon>Omphalotaceae</taxon>
        <taxon>Rhodocollybia</taxon>
    </lineage>
</organism>
<keyword evidence="2" id="KW-1185">Reference proteome</keyword>
<proteinExistence type="predicted"/>
<dbReference type="OrthoDB" id="2976829at2759"/>
<sequence>PHHPVAPKQIPMEKLFGLDVDDAIWQDVGLDGDGDTLNPPLWLCDDQVRNGIRSVLLRDRCDEELCRLMNELLTQREWFSEEWQIVVDCIETVEDEDLVYQLKECRHFLLEICVTWKRFLDGIRNEELLPAWGPSQEDLKTARRHFNSDILSNLSEDDEDFSSGEEDFDEDNLDIGLIERMEALNVNVNQTVDSIFD</sequence>
<reference evidence="1" key="1">
    <citation type="submission" date="2020-11" db="EMBL/GenBank/DDBJ databases">
        <authorList>
            <consortium name="DOE Joint Genome Institute"/>
            <person name="Ahrendt S."/>
            <person name="Riley R."/>
            <person name="Andreopoulos W."/>
            <person name="Labutti K."/>
            <person name="Pangilinan J."/>
            <person name="Ruiz-Duenas F.J."/>
            <person name="Barrasa J.M."/>
            <person name="Sanchez-Garcia M."/>
            <person name="Camarero S."/>
            <person name="Miyauchi S."/>
            <person name="Serrano A."/>
            <person name="Linde D."/>
            <person name="Babiker R."/>
            <person name="Drula E."/>
            <person name="Ayuso-Fernandez I."/>
            <person name="Pacheco R."/>
            <person name="Padilla G."/>
            <person name="Ferreira P."/>
            <person name="Barriuso J."/>
            <person name="Kellner H."/>
            <person name="Castanera R."/>
            <person name="Alfaro M."/>
            <person name="Ramirez L."/>
            <person name="Pisabarro A.G."/>
            <person name="Kuo A."/>
            <person name="Tritt A."/>
            <person name="Lipzen A."/>
            <person name="He G."/>
            <person name="Yan M."/>
            <person name="Ng V."/>
            <person name="Cullen D."/>
            <person name="Martin F."/>
            <person name="Rosso M.-N."/>
            <person name="Henrissat B."/>
            <person name="Hibbett D."/>
            <person name="Martinez A.T."/>
            <person name="Grigoriev I.V."/>
        </authorList>
    </citation>
    <scope>NUCLEOTIDE SEQUENCE</scope>
    <source>
        <strain evidence="1">AH 40177</strain>
    </source>
</reference>